<keyword evidence="6 7" id="KW-0472">Membrane</keyword>
<comment type="similarity">
    <text evidence="2 7">Belongs to the membrane-bound acyltransferase family.</text>
</comment>
<dbReference type="PIRSF" id="PIRSF016636">
    <property type="entry name" value="AlgI_DltB"/>
    <property type="match status" value="1"/>
</dbReference>
<evidence type="ECO:0000313" key="9">
    <source>
        <dbReference type="EMBL" id="MCV9385036.1"/>
    </source>
</evidence>
<comment type="caution">
    <text evidence="9">The sequence shown here is derived from an EMBL/GenBank/DDBJ whole genome shotgun (WGS) entry which is preliminary data.</text>
</comment>
<dbReference type="InterPro" id="IPR051085">
    <property type="entry name" value="MB_O-acyltransferase"/>
</dbReference>
<evidence type="ECO:0000313" key="10">
    <source>
        <dbReference type="Proteomes" id="UP001300692"/>
    </source>
</evidence>
<proteinExistence type="inferred from homology"/>
<feature type="transmembrane region" description="Helical" evidence="8">
    <location>
        <begin position="25"/>
        <end position="44"/>
    </location>
</feature>
<evidence type="ECO:0000256" key="8">
    <source>
        <dbReference type="SAM" id="Phobius"/>
    </source>
</evidence>
<reference evidence="9 10" key="1">
    <citation type="submission" date="2022-10" db="EMBL/GenBank/DDBJ databases">
        <title>Comparative genomics and taxonomic characterization of three novel marine species of genus Reichenbachiella exhibiting antioxidant and polysaccharide degradation activities.</title>
        <authorList>
            <person name="Muhammad N."/>
            <person name="Lee Y.-J."/>
            <person name="Ko J."/>
            <person name="Kim S.-G."/>
        </authorList>
    </citation>
    <scope>NUCLEOTIDE SEQUENCE [LARGE SCALE GENOMIC DNA]</scope>
    <source>
        <strain evidence="9 10">ABR2-5</strain>
    </source>
</reference>
<organism evidence="9 10">
    <name type="scientific">Reichenbachiella ulvae</name>
    <dbReference type="NCBI Taxonomy" id="2980104"/>
    <lineage>
        <taxon>Bacteria</taxon>
        <taxon>Pseudomonadati</taxon>
        <taxon>Bacteroidota</taxon>
        <taxon>Cytophagia</taxon>
        <taxon>Cytophagales</taxon>
        <taxon>Reichenbachiellaceae</taxon>
        <taxon>Reichenbachiella</taxon>
    </lineage>
</organism>
<keyword evidence="3 7" id="KW-1003">Cell membrane</keyword>
<dbReference type="PANTHER" id="PTHR13285">
    <property type="entry name" value="ACYLTRANSFERASE"/>
    <property type="match status" value="1"/>
</dbReference>
<sequence length="423" mass="49217">MFSTVVDYLVTIGMGKIENIHKRRFLLMCSLIANLGLLFSFKYYDFFNNAMADTLGLFGYEYSYSMLNLLLPVGISFYTFQTLSYTLEVYHRRIEPERNFGIFALYVSFFPQLVAGPIERPQHLLPQLKKLSDIIPENLSRGLRLMLWGLFKKMVIADRAAYFVNEVFNAPGEYHGLSVVIGMVFFSFQIYCDFSGYSDMAIGAARIFGIDLMKNFDSPYFSKSIKEFWSRWHISLSTWFKDYVYIPLGGNRTTTPRWIFNLFITFFISGIWHGANWTFVIWGAIHGLAMAVEAVSSKFELFPIKMNRYLAIIWTFVIVTIAWVFFRANKVGDVWVIFGNALDFSTGLADFKSMRLRDLFNVVIPIPFILILLIGEKMFKLESFRNTFYRTSSLRMASYIGIIVIIAFYGVFREQSDFIYFQF</sequence>
<feature type="transmembrane region" description="Helical" evidence="8">
    <location>
        <begin position="258"/>
        <end position="273"/>
    </location>
</feature>
<dbReference type="Pfam" id="PF03062">
    <property type="entry name" value="MBOAT"/>
    <property type="match status" value="1"/>
</dbReference>
<keyword evidence="5 8" id="KW-1133">Transmembrane helix</keyword>
<dbReference type="PIRSF" id="PIRSF500217">
    <property type="entry name" value="AlgI"/>
    <property type="match status" value="1"/>
</dbReference>
<keyword evidence="10" id="KW-1185">Reference proteome</keyword>
<evidence type="ECO:0000256" key="1">
    <source>
        <dbReference type="ARBA" id="ARBA00004651"/>
    </source>
</evidence>
<feature type="transmembrane region" description="Helical" evidence="8">
    <location>
        <begin position="64"/>
        <end position="87"/>
    </location>
</feature>
<feature type="transmembrane region" description="Helical" evidence="8">
    <location>
        <begin position="396"/>
        <end position="412"/>
    </location>
</feature>
<gene>
    <name evidence="9" type="ORF">N7U62_00095</name>
</gene>
<evidence type="ECO:0000256" key="4">
    <source>
        <dbReference type="ARBA" id="ARBA00022692"/>
    </source>
</evidence>
<dbReference type="Proteomes" id="UP001300692">
    <property type="component" value="Unassembled WGS sequence"/>
</dbReference>
<name>A0ABT3CNB0_9BACT</name>
<dbReference type="InterPro" id="IPR024194">
    <property type="entry name" value="Ac/AlaTfrase_AlgI/DltB"/>
</dbReference>
<protein>
    <submittedName>
        <fullName evidence="9">MBOAT family protein</fullName>
    </submittedName>
</protein>
<evidence type="ECO:0000256" key="6">
    <source>
        <dbReference type="ARBA" id="ARBA00023136"/>
    </source>
</evidence>
<dbReference type="RefSeq" id="WP_264135832.1">
    <property type="nucleotide sequence ID" value="NZ_JAOYOD010000001.1"/>
</dbReference>
<comment type="subcellular location">
    <subcellularLocation>
        <location evidence="1">Cell membrane</location>
        <topology evidence="1">Multi-pass membrane protein</topology>
    </subcellularLocation>
</comment>
<evidence type="ECO:0000256" key="2">
    <source>
        <dbReference type="ARBA" id="ARBA00010323"/>
    </source>
</evidence>
<keyword evidence="4 8" id="KW-0812">Transmembrane</keyword>
<evidence type="ECO:0000256" key="7">
    <source>
        <dbReference type="PIRNR" id="PIRNR016636"/>
    </source>
</evidence>
<keyword evidence="7" id="KW-0012">Acyltransferase</keyword>
<evidence type="ECO:0000256" key="3">
    <source>
        <dbReference type="ARBA" id="ARBA00022475"/>
    </source>
</evidence>
<evidence type="ECO:0000256" key="5">
    <source>
        <dbReference type="ARBA" id="ARBA00022989"/>
    </source>
</evidence>
<dbReference type="InterPro" id="IPR028362">
    <property type="entry name" value="AlgI"/>
</dbReference>
<keyword evidence="7" id="KW-0808">Transferase</keyword>
<dbReference type="InterPro" id="IPR004299">
    <property type="entry name" value="MBOAT_fam"/>
</dbReference>
<feature type="transmembrane region" description="Helical" evidence="8">
    <location>
        <begin position="359"/>
        <end position="375"/>
    </location>
</feature>
<accession>A0ABT3CNB0</accession>
<feature type="transmembrane region" description="Helical" evidence="8">
    <location>
        <begin position="309"/>
        <end position="326"/>
    </location>
</feature>
<dbReference type="EMBL" id="JAOYOD010000001">
    <property type="protein sequence ID" value="MCV9385036.1"/>
    <property type="molecule type" value="Genomic_DNA"/>
</dbReference>
<dbReference type="PANTHER" id="PTHR13285:SF18">
    <property type="entry name" value="PROTEIN-CYSTEINE N-PALMITOYLTRANSFERASE RASP"/>
    <property type="match status" value="1"/>
</dbReference>